<evidence type="ECO:0000313" key="2">
    <source>
        <dbReference type="EMBL" id="CCB70522.1"/>
    </source>
</evidence>
<dbReference type="RefSeq" id="WP_014084980.1">
    <property type="nucleotide sequence ID" value="NC_016001.1"/>
</dbReference>
<keyword evidence="1" id="KW-0812">Transmembrane</keyword>
<evidence type="ECO:0000313" key="3">
    <source>
        <dbReference type="Proteomes" id="UP000009186"/>
    </source>
</evidence>
<reference evidence="2 3" key="1">
    <citation type="journal article" date="2011" name="Appl. Environ. Microbiol.">
        <title>Complete genome sequence of the fish pathogen Flavobacterium branchiophilum.</title>
        <authorList>
            <consortium name="1:IP"/>
            <consortium name="Microbial Evolutionary Genomics,F-75015 Paris"/>
            <consortium name="France 2:CNRS"/>
            <consortium name="URA2171"/>
            <consortium name="F-75015 Paris,France 3:Unite de Virologie et Immunologie Mol."/>
            <consortium name="INRA,78352 Jouy en Josas Cedex"/>
            <consortium name="France. 4:Unite de Mathemathique"/>
            <consortium name="Informatique et Genome,INRA"/>
            <consortium name="78352 Jouy en Josas Cedex"/>
            <consortium name="France. 5:CEA/Genoscope"/>
            <consortium name="Evry"/>
            <consortium name="France"/>
            <person name="Touchon M."/>
            <person name="Barbier P."/>
            <person name="Bernardet J.F."/>
            <person name="Loux V."/>
            <person name="Vacherie B."/>
            <person name="Barbe V."/>
            <person name="Rocha E.P."/>
            <person name="Duchaud E."/>
        </authorList>
    </citation>
    <scope>NUCLEOTIDE SEQUENCE [LARGE SCALE GENOMIC DNA]</scope>
    <source>
        <strain evidence="2 3">FL-15</strain>
    </source>
</reference>
<keyword evidence="1" id="KW-0472">Membrane</keyword>
<dbReference type="STRING" id="1034807.FBFL15_2524"/>
<feature type="transmembrane region" description="Helical" evidence="1">
    <location>
        <begin position="47"/>
        <end position="68"/>
    </location>
</feature>
<proteinExistence type="predicted"/>
<sequence length="72" mass="8528">MFTYLAYIISFIVSIIGGFIAWKSYNYFIPKSDFYRKSSYQIFYKKIFWVLSVMMTVALLTLALFGHFKGKI</sequence>
<keyword evidence="3" id="KW-1185">Reference proteome</keyword>
<gene>
    <name evidence="2" type="ordered locus">FBFL15_2524</name>
</gene>
<feature type="transmembrane region" description="Helical" evidence="1">
    <location>
        <begin position="6"/>
        <end position="26"/>
    </location>
</feature>
<dbReference type="HOGENOM" id="CLU_2716509_0_0_10"/>
<protein>
    <recommendedName>
        <fullName evidence="4">Molybdenum ABC transporter permease</fullName>
    </recommendedName>
</protein>
<dbReference type="KEGG" id="fbr:FBFL15_2524"/>
<keyword evidence="1" id="KW-1133">Transmembrane helix</keyword>
<dbReference type="Proteomes" id="UP000009186">
    <property type="component" value="Chromosome"/>
</dbReference>
<accession>G2Z3R1</accession>
<name>G2Z3R1_FLABF</name>
<evidence type="ECO:0000256" key="1">
    <source>
        <dbReference type="SAM" id="Phobius"/>
    </source>
</evidence>
<evidence type="ECO:0008006" key="4">
    <source>
        <dbReference type="Google" id="ProtNLM"/>
    </source>
</evidence>
<dbReference type="EMBL" id="FQ859183">
    <property type="protein sequence ID" value="CCB70522.1"/>
    <property type="molecule type" value="Genomic_DNA"/>
</dbReference>
<dbReference type="AlphaFoldDB" id="G2Z3R1"/>
<organism evidence="2 3">
    <name type="scientific">Flavobacterium branchiophilum (strain FL-15)</name>
    <dbReference type="NCBI Taxonomy" id="1034807"/>
    <lineage>
        <taxon>Bacteria</taxon>
        <taxon>Pseudomonadati</taxon>
        <taxon>Bacteroidota</taxon>
        <taxon>Flavobacteriia</taxon>
        <taxon>Flavobacteriales</taxon>
        <taxon>Flavobacteriaceae</taxon>
        <taxon>Flavobacterium</taxon>
    </lineage>
</organism>